<dbReference type="OrthoDB" id="9799367at2"/>
<evidence type="ECO:0000313" key="2">
    <source>
        <dbReference type="EMBL" id="TVZ06905.1"/>
    </source>
</evidence>
<dbReference type="SUPFAM" id="SSF103247">
    <property type="entry name" value="TT1751-like"/>
    <property type="match status" value="1"/>
</dbReference>
<dbReference type="Gene3D" id="3.30.310.70">
    <property type="entry name" value="TT1751-like domain"/>
    <property type="match status" value="1"/>
</dbReference>
<dbReference type="CDD" id="cd14797">
    <property type="entry name" value="DUF302"/>
    <property type="match status" value="1"/>
</dbReference>
<dbReference type="Pfam" id="PF03625">
    <property type="entry name" value="DUF302"/>
    <property type="match status" value="1"/>
</dbReference>
<accession>A0A6P2C8R4</accession>
<evidence type="ECO:0000313" key="3">
    <source>
        <dbReference type="Proteomes" id="UP000460272"/>
    </source>
</evidence>
<dbReference type="InterPro" id="IPR035923">
    <property type="entry name" value="TT1751-like_sf"/>
</dbReference>
<keyword evidence="3" id="KW-1185">Reference proteome</keyword>
<dbReference type="RefSeq" id="WP_145851661.1">
    <property type="nucleotide sequence ID" value="NZ_RPFW01000001.1"/>
</dbReference>
<proteinExistence type="predicted"/>
<dbReference type="Proteomes" id="UP000460272">
    <property type="component" value="Unassembled WGS sequence"/>
</dbReference>
<protein>
    <submittedName>
        <fullName evidence="2">DUF302 domain-containing protein</fullName>
    </submittedName>
</protein>
<name>A0A6P2C8R4_9ACTN</name>
<dbReference type="AlphaFoldDB" id="A0A6P2C8R4"/>
<evidence type="ECO:0000259" key="1">
    <source>
        <dbReference type="Pfam" id="PF03625"/>
    </source>
</evidence>
<sequence>MTEWTETQVVTKVSPRTVADTVSRLTGMLAAKGMRVFAVIDQSAEAREAGLKLRETTLVLFGNPAAGTPVMDAAPLAALDLPLKVLIWADGSRTNVTYYSPAAIAARYGLSAELAARLSGIDPLTDALVGG</sequence>
<dbReference type="PANTHER" id="PTHR38342:SF2">
    <property type="entry name" value="INNER MEMBRANE OR EXPORTED"/>
    <property type="match status" value="1"/>
</dbReference>
<organism evidence="2 3">
    <name type="scientific">Trebonia kvetii</name>
    <dbReference type="NCBI Taxonomy" id="2480626"/>
    <lineage>
        <taxon>Bacteria</taxon>
        <taxon>Bacillati</taxon>
        <taxon>Actinomycetota</taxon>
        <taxon>Actinomycetes</taxon>
        <taxon>Streptosporangiales</taxon>
        <taxon>Treboniaceae</taxon>
        <taxon>Trebonia</taxon>
    </lineage>
</organism>
<feature type="domain" description="DUF302" evidence="1">
    <location>
        <begin position="40"/>
        <end position="101"/>
    </location>
</feature>
<dbReference type="InterPro" id="IPR005180">
    <property type="entry name" value="DUF302"/>
</dbReference>
<comment type="caution">
    <text evidence="2">The sequence shown here is derived from an EMBL/GenBank/DDBJ whole genome shotgun (WGS) entry which is preliminary data.</text>
</comment>
<reference evidence="2 3" key="1">
    <citation type="submission" date="2018-11" db="EMBL/GenBank/DDBJ databases">
        <title>Trebonia kvetii gen.nov., sp.nov., a novel acidophilic actinobacterium, and proposal of the new actinobacterial family Treboniaceae fam. nov.</title>
        <authorList>
            <person name="Rapoport D."/>
            <person name="Sagova-Mareckova M."/>
            <person name="Sedlacek I."/>
            <person name="Provaznik J."/>
            <person name="Kralova S."/>
            <person name="Pavlinic D."/>
            <person name="Benes V."/>
            <person name="Kopecky J."/>
        </authorList>
    </citation>
    <scope>NUCLEOTIDE SEQUENCE [LARGE SCALE GENOMIC DNA]</scope>
    <source>
        <strain evidence="2 3">15Tr583</strain>
    </source>
</reference>
<dbReference type="PANTHER" id="PTHR38342">
    <property type="entry name" value="SLR5037 PROTEIN"/>
    <property type="match status" value="1"/>
</dbReference>
<dbReference type="EMBL" id="RPFW01000001">
    <property type="protein sequence ID" value="TVZ06905.1"/>
    <property type="molecule type" value="Genomic_DNA"/>
</dbReference>
<gene>
    <name evidence="2" type="ORF">EAS64_06090</name>
</gene>